<protein>
    <submittedName>
        <fullName evidence="2">Uncharacterized protein</fullName>
    </submittedName>
</protein>
<dbReference type="RefSeq" id="WP_039335961.1">
    <property type="nucleotide sequence ID" value="NZ_JRVC01000015.1"/>
</dbReference>
<dbReference type="AlphaFoldDB" id="A0A0B8ZE85"/>
<accession>A0A0B8ZE85</accession>
<dbReference type="STRING" id="48936.NJ75_03096"/>
<sequence length="127" mass="12729">MNMKRITAALAGLSLIAFAVSAKAHGSMKPLHGGVVTMVGETVVELVRAPKGVDIYITEEDEPLAATGFSGKLIVTAAGAKAETPLAAQAGNRMSAPGLKILAGAKVVVALTAKGSGAKTLASFTVK</sequence>
<keyword evidence="1" id="KW-0732">Signal</keyword>
<comment type="caution">
    <text evidence="2">The sequence shown here is derived from an EMBL/GenBank/DDBJ whole genome shotgun (WGS) entry which is preliminary data.</text>
</comment>
<dbReference type="PATRIC" id="fig|48936.3.peg.3111"/>
<gene>
    <name evidence="2" type="ORF">NJ75_03096</name>
</gene>
<organism evidence="2 3">
    <name type="scientific">Novosphingobium subterraneum</name>
    <dbReference type="NCBI Taxonomy" id="48936"/>
    <lineage>
        <taxon>Bacteria</taxon>
        <taxon>Pseudomonadati</taxon>
        <taxon>Pseudomonadota</taxon>
        <taxon>Alphaproteobacteria</taxon>
        <taxon>Sphingomonadales</taxon>
        <taxon>Sphingomonadaceae</taxon>
        <taxon>Novosphingobium</taxon>
    </lineage>
</organism>
<name>A0A0B8ZE85_9SPHN</name>
<evidence type="ECO:0000313" key="2">
    <source>
        <dbReference type="EMBL" id="KHS44518.1"/>
    </source>
</evidence>
<proteinExistence type="predicted"/>
<feature type="signal peptide" evidence="1">
    <location>
        <begin position="1"/>
        <end position="24"/>
    </location>
</feature>
<dbReference type="Proteomes" id="UP000031338">
    <property type="component" value="Unassembled WGS sequence"/>
</dbReference>
<reference evidence="2 3" key="1">
    <citation type="submission" date="2014-10" db="EMBL/GenBank/DDBJ databases">
        <title>Draft genome sequence of Novosphingobium subterraneum DSM 12447.</title>
        <authorList>
            <person name="Gan H.M."/>
            <person name="Gan H.Y."/>
            <person name="Savka M.A."/>
        </authorList>
    </citation>
    <scope>NUCLEOTIDE SEQUENCE [LARGE SCALE GENOMIC DNA]</scope>
    <source>
        <strain evidence="2 3">DSM 12447</strain>
    </source>
</reference>
<evidence type="ECO:0000313" key="3">
    <source>
        <dbReference type="Proteomes" id="UP000031338"/>
    </source>
</evidence>
<feature type="chain" id="PRO_5002144780" evidence="1">
    <location>
        <begin position="25"/>
        <end position="127"/>
    </location>
</feature>
<evidence type="ECO:0000256" key="1">
    <source>
        <dbReference type="SAM" id="SignalP"/>
    </source>
</evidence>
<dbReference type="EMBL" id="JRVC01000015">
    <property type="protein sequence ID" value="KHS44518.1"/>
    <property type="molecule type" value="Genomic_DNA"/>
</dbReference>
<keyword evidence="3" id="KW-1185">Reference proteome</keyword>